<accession>A0A127Z3F0</accession>
<gene>
    <name evidence="1" type="ORF">SPSC_03886</name>
</gene>
<evidence type="ECO:0000313" key="1">
    <source>
        <dbReference type="EMBL" id="CDR88225.1"/>
    </source>
</evidence>
<protein>
    <submittedName>
        <fullName evidence="1">Uncharacterized protein</fullName>
    </submittedName>
</protein>
<reference evidence="1" key="1">
    <citation type="submission" date="2014-06" db="EMBL/GenBank/DDBJ databases">
        <authorList>
            <person name="Ju J."/>
            <person name="Zhang J."/>
        </authorList>
    </citation>
    <scope>NUCLEOTIDE SEQUENCE</scope>
    <source>
        <strain evidence="1">SscI8</strain>
    </source>
</reference>
<organism evidence="1">
    <name type="scientific">Sporisorium scitamineum</name>
    <dbReference type="NCBI Taxonomy" id="49012"/>
    <lineage>
        <taxon>Eukaryota</taxon>
        <taxon>Fungi</taxon>
        <taxon>Dikarya</taxon>
        <taxon>Basidiomycota</taxon>
        <taxon>Ustilaginomycotina</taxon>
        <taxon>Ustilaginomycetes</taxon>
        <taxon>Ustilaginales</taxon>
        <taxon>Ustilaginaceae</taxon>
        <taxon>Sporisorium</taxon>
    </lineage>
</organism>
<dbReference type="AlphaFoldDB" id="A0A127Z3F0"/>
<dbReference type="EMBL" id="LK056675">
    <property type="protein sequence ID" value="CDR88225.1"/>
    <property type="molecule type" value="Genomic_DNA"/>
</dbReference>
<sequence>MAKVTDSALILPISDVDLSRDENRKLRLAGYVTAVSPSNASFIVLTDPYPSAASTTAGLILVDLSLCTDQSGNGGESGGWNKKHPQQVPPELKSAIMVIGHLTRHTRPVDIGFLANPEKADWGQVQVRSAVSMGGESLPNRFFVLEAMLVKPLDYTFDLKLWNHAARVRSDHLWRMHRLALEQQQQQQQQDRKGKRKAILID</sequence>
<proteinExistence type="predicted"/>
<dbReference type="OrthoDB" id="2542959at2759"/>
<name>A0A127Z3F0_9BASI</name>